<evidence type="ECO:0000256" key="4">
    <source>
        <dbReference type="ARBA" id="ARBA00023136"/>
    </source>
</evidence>
<feature type="transmembrane region" description="Helical" evidence="6">
    <location>
        <begin position="317"/>
        <end position="337"/>
    </location>
</feature>
<dbReference type="AlphaFoldDB" id="A0A0D2MBV2"/>
<dbReference type="Proteomes" id="UP000054498">
    <property type="component" value="Unassembled WGS sequence"/>
</dbReference>
<sequence>MIAAMKKSLSGPDIVFSSSGRDYQTVDIEGQGSPLAKRHTTPSPLLPQAAGAFSTGGPGGLHSARERRNKGLAAAAGVSYVISSAALILLNKKVLVHYSFSSVHSLLFYHCLLAVLLARVIALLGLGRIEPLTWQGVGMVSILKNLSNVFIIAGDYWYFRRSYSWQVYACLALMIASVMTGGATDAQFSASGYAWQLANCVFSAAYALYLSKVTERLTSGPQLPPIHGAGGAGGATPGPGGPGGGRVNELSMSFYNNLLSLPLAFGLMLLSGELSSFWREPALSRPSFAAYATLGGAFGYAISFTSIWYVTVTTATLYSLTGSMNKVLVAVLGIWMFNESTAPQNLASIGIGLAAGGLLPYIKMRQAGGHGHGHGHGRGGAGDGGGKSSSAGGGGGGGL</sequence>
<feature type="transmembrane region" description="Helical" evidence="6">
    <location>
        <begin position="106"/>
        <end position="126"/>
    </location>
</feature>
<dbReference type="InterPro" id="IPR050186">
    <property type="entry name" value="TPT_transporter"/>
</dbReference>
<protein>
    <submittedName>
        <fullName evidence="7">GDP-mannose transporter</fullName>
    </submittedName>
</protein>
<dbReference type="GeneID" id="25742501"/>
<evidence type="ECO:0000256" key="6">
    <source>
        <dbReference type="SAM" id="Phobius"/>
    </source>
</evidence>
<evidence type="ECO:0000313" key="8">
    <source>
        <dbReference type="Proteomes" id="UP000054498"/>
    </source>
</evidence>
<feature type="transmembrane region" description="Helical" evidence="6">
    <location>
        <begin position="343"/>
        <end position="362"/>
    </location>
</feature>
<dbReference type="EMBL" id="KK102220">
    <property type="protein sequence ID" value="KIY98336.1"/>
    <property type="molecule type" value="Genomic_DNA"/>
</dbReference>
<reference evidence="7 8" key="1">
    <citation type="journal article" date="2013" name="BMC Genomics">
        <title>Reconstruction of the lipid metabolism for the microalga Monoraphidium neglectum from its genome sequence reveals characteristics suitable for biofuel production.</title>
        <authorList>
            <person name="Bogen C."/>
            <person name="Al-Dilaimi A."/>
            <person name="Albersmeier A."/>
            <person name="Wichmann J."/>
            <person name="Grundmann M."/>
            <person name="Rupp O."/>
            <person name="Lauersen K.J."/>
            <person name="Blifernez-Klassen O."/>
            <person name="Kalinowski J."/>
            <person name="Goesmann A."/>
            <person name="Mussgnug J.H."/>
            <person name="Kruse O."/>
        </authorList>
    </citation>
    <scope>NUCLEOTIDE SEQUENCE [LARGE SCALE GENOMIC DNA]</scope>
    <source>
        <strain evidence="7 8">SAG 48.87</strain>
    </source>
</reference>
<feature type="transmembrane region" description="Helical" evidence="6">
    <location>
        <begin position="290"/>
        <end position="310"/>
    </location>
</feature>
<dbReference type="OrthoDB" id="417037at2759"/>
<keyword evidence="2 6" id="KW-0812">Transmembrane</keyword>
<feature type="transmembrane region" description="Helical" evidence="6">
    <location>
        <begin position="258"/>
        <end position="278"/>
    </location>
</feature>
<dbReference type="GO" id="GO:0016020">
    <property type="term" value="C:membrane"/>
    <property type="evidence" value="ECO:0007669"/>
    <property type="project" value="UniProtKB-SubCell"/>
</dbReference>
<accession>A0A0D2MBV2</accession>
<evidence type="ECO:0000256" key="5">
    <source>
        <dbReference type="SAM" id="MobiDB-lite"/>
    </source>
</evidence>
<gene>
    <name evidence="7" type="ORF">MNEG_9626</name>
</gene>
<dbReference type="RefSeq" id="XP_013897356.1">
    <property type="nucleotide sequence ID" value="XM_014041902.1"/>
</dbReference>
<keyword evidence="8" id="KW-1185">Reference proteome</keyword>
<keyword evidence="4 6" id="KW-0472">Membrane</keyword>
<feature type="transmembrane region" description="Helical" evidence="6">
    <location>
        <begin position="165"/>
        <end position="183"/>
    </location>
</feature>
<organism evidence="7 8">
    <name type="scientific">Monoraphidium neglectum</name>
    <dbReference type="NCBI Taxonomy" id="145388"/>
    <lineage>
        <taxon>Eukaryota</taxon>
        <taxon>Viridiplantae</taxon>
        <taxon>Chlorophyta</taxon>
        <taxon>core chlorophytes</taxon>
        <taxon>Chlorophyceae</taxon>
        <taxon>CS clade</taxon>
        <taxon>Sphaeropleales</taxon>
        <taxon>Selenastraceae</taxon>
        <taxon>Monoraphidium</taxon>
    </lineage>
</organism>
<feature type="transmembrane region" description="Helical" evidence="6">
    <location>
        <begin position="71"/>
        <end position="90"/>
    </location>
</feature>
<feature type="region of interest" description="Disordered" evidence="5">
    <location>
        <begin position="369"/>
        <end position="399"/>
    </location>
</feature>
<dbReference type="SUPFAM" id="SSF103481">
    <property type="entry name" value="Multidrug resistance efflux transporter EmrE"/>
    <property type="match status" value="1"/>
</dbReference>
<evidence type="ECO:0000256" key="1">
    <source>
        <dbReference type="ARBA" id="ARBA00004141"/>
    </source>
</evidence>
<name>A0A0D2MBV2_9CHLO</name>
<proteinExistence type="predicted"/>
<evidence type="ECO:0000256" key="3">
    <source>
        <dbReference type="ARBA" id="ARBA00022989"/>
    </source>
</evidence>
<evidence type="ECO:0000256" key="2">
    <source>
        <dbReference type="ARBA" id="ARBA00022692"/>
    </source>
</evidence>
<dbReference type="KEGG" id="mng:MNEG_9626"/>
<feature type="compositionally biased region" description="Gly residues" evidence="5">
    <location>
        <begin position="378"/>
        <end position="399"/>
    </location>
</feature>
<evidence type="ECO:0000313" key="7">
    <source>
        <dbReference type="EMBL" id="KIY98336.1"/>
    </source>
</evidence>
<keyword evidence="3 6" id="KW-1133">Transmembrane helix</keyword>
<dbReference type="PANTHER" id="PTHR11132">
    <property type="entry name" value="SOLUTE CARRIER FAMILY 35"/>
    <property type="match status" value="1"/>
</dbReference>
<comment type="subcellular location">
    <subcellularLocation>
        <location evidence="1">Membrane</location>
        <topology evidence="1">Multi-pass membrane protein</topology>
    </subcellularLocation>
</comment>
<dbReference type="InterPro" id="IPR037185">
    <property type="entry name" value="EmrE-like"/>
</dbReference>